<evidence type="ECO:0000256" key="6">
    <source>
        <dbReference type="ARBA" id="ARBA00023136"/>
    </source>
</evidence>
<proteinExistence type="inferred from homology"/>
<dbReference type="InterPro" id="IPR001640">
    <property type="entry name" value="Lgt"/>
</dbReference>
<dbReference type="HOGENOM" id="CLU_013386_1_2_0"/>
<keyword evidence="7" id="KW-0997">Cell inner membrane</keyword>
<feature type="transmembrane region" description="Helical" evidence="7">
    <location>
        <begin position="262"/>
        <end position="279"/>
    </location>
</feature>
<gene>
    <name evidence="7" type="primary">lgt</name>
    <name evidence="8" type="ordered locus">Calni_0246</name>
</gene>
<comment type="subcellular location">
    <subcellularLocation>
        <location evidence="7">Cell inner membrane</location>
        <topology evidence="7">Multi-pass membrane protein</topology>
    </subcellularLocation>
</comment>
<keyword evidence="4 7" id="KW-0812">Transmembrane</keyword>
<dbReference type="eggNOG" id="COG0682">
    <property type="taxonomic scope" value="Bacteria"/>
</dbReference>
<reference evidence="8 9" key="1">
    <citation type="journal article" date="2011" name="Stand. Genomic Sci.">
        <title>Complete genome sequence of Calditerrivibrio nitroreducens type strain (Yu37-1).</title>
        <authorList>
            <person name="Pitluck S."/>
            <person name="Sikorski J."/>
            <person name="Zeytun A."/>
            <person name="Lapidus A."/>
            <person name="Nolan M."/>
            <person name="Lucas S."/>
            <person name="Hammon N."/>
            <person name="Deshpande S."/>
            <person name="Cheng J.F."/>
            <person name="Tapia R."/>
            <person name="Han C."/>
            <person name="Goodwin L."/>
            <person name="Liolios K."/>
            <person name="Pagani I."/>
            <person name="Ivanova N."/>
            <person name="Mavromatis K."/>
            <person name="Pati A."/>
            <person name="Chen A."/>
            <person name="Palaniappan K."/>
            <person name="Hauser L."/>
            <person name="Chang Y.J."/>
            <person name="Jeffries C.D."/>
            <person name="Detter J.C."/>
            <person name="Brambilla E."/>
            <person name="Djao O.D."/>
            <person name="Rohde M."/>
            <person name="Spring S."/>
            <person name="Goker M."/>
            <person name="Woyke T."/>
            <person name="Bristow J."/>
            <person name="Eisen J.A."/>
            <person name="Markowitz V."/>
            <person name="Hugenholtz P."/>
            <person name="Kyrpides N.C."/>
            <person name="Klenk H.P."/>
            <person name="Land M."/>
        </authorList>
    </citation>
    <scope>NUCLEOTIDE SEQUENCE [LARGE SCALE GENOMIC DNA]</scope>
    <source>
        <strain evidence="9">DSM 19672 / NBRC 101217 / Yu37-1</strain>
    </source>
</reference>
<dbReference type="NCBIfam" id="TIGR00544">
    <property type="entry name" value="lgt"/>
    <property type="match status" value="1"/>
</dbReference>
<dbReference type="Proteomes" id="UP000007039">
    <property type="component" value="Chromosome"/>
</dbReference>
<comment type="catalytic activity">
    <reaction evidence="7">
        <text>L-cysteinyl-[prolipoprotein] + a 1,2-diacyl-sn-glycero-3-phospho-(1'-sn-glycerol) = an S-1,2-diacyl-sn-glyceryl-L-cysteinyl-[prolipoprotein] + sn-glycerol 1-phosphate + H(+)</text>
        <dbReference type="Rhea" id="RHEA:56712"/>
        <dbReference type="Rhea" id="RHEA-COMP:14679"/>
        <dbReference type="Rhea" id="RHEA-COMP:14680"/>
        <dbReference type="ChEBI" id="CHEBI:15378"/>
        <dbReference type="ChEBI" id="CHEBI:29950"/>
        <dbReference type="ChEBI" id="CHEBI:57685"/>
        <dbReference type="ChEBI" id="CHEBI:64716"/>
        <dbReference type="ChEBI" id="CHEBI:140658"/>
        <dbReference type="EC" id="2.5.1.145"/>
    </reaction>
</comment>
<evidence type="ECO:0000256" key="2">
    <source>
        <dbReference type="ARBA" id="ARBA00022475"/>
    </source>
</evidence>
<dbReference type="AlphaFoldDB" id="E4TJJ7"/>
<feature type="binding site" evidence="7">
    <location>
        <position position="129"/>
    </location>
    <ligand>
        <name>a 1,2-diacyl-sn-glycero-3-phospho-(1'-sn-glycerol)</name>
        <dbReference type="ChEBI" id="CHEBI:64716"/>
    </ligand>
</feature>
<keyword evidence="5 7" id="KW-1133">Transmembrane helix</keyword>
<name>E4TJJ7_CALNY</name>
<dbReference type="STRING" id="768670.Calni_0246"/>
<keyword evidence="3 7" id="KW-0808">Transferase</keyword>
<comment type="pathway">
    <text evidence="7">Protein modification; lipoprotein biosynthesis (diacylglyceryl transfer).</text>
</comment>
<dbReference type="EC" id="2.5.1.145" evidence="7"/>
<dbReference type="PROSITE" id="PS01311">
    <property type="entry name" value="LGT"/>
    <property type="match status" value="1"/>
</dbReference>
<keyword evidence="2 7" id="KW-1003">Cell membrane</keyword>
<dbReference type="OrthoDB" id="871140at2"/>
<dbReference type="HAMAP" id="MF_01147">
    <property type="entry name" value="Lgt"/>
    <property type="match status" value="1"/>
</dbReference>
<comment type="similarity">
    <text evidence="1 7">Belongs to the Lgt family.</text>
</comment>
<keyword evidence="6 7" id="KW-0472">Membrane</keyword>
<dbReference type="PANTHER" id="PTHR30589">
    <property type="entry name" value="PROLIPOPROTEIN DIACYLGLYCERYL TRANSFERASE"/>
    <property type="match status" value="1"/>
</dbReference>
<sequence precursor="true">MFPYLFKIGNFELRIYSLMYIIAIFIGLFFIKKRAKSLHQDPGIIENIIIVSFFGGIIGARLYYVLLRWDFYSQYPYEIIAFWHGGLAIHGGLIGGVLTGYLYAWKRYNFLYLSDLILPFLLLGQGIGRFGNFANGEAHGVPTITPPDIIFRFKNIFPEFWRVVKSTFNLPDGVEGMNLLNSMLEQKKVLIVEFQNRVYELKEYVPFGVRFPSKYNPPAYLEFGYLPVHPTFFYEMILNFIGAAILIYFWKKDEQIGKGVITGLYLIFYGVIRGFVTTFRADDLMVGYFRAPHIVSFVLILIGGLLIYFRKMRGNNG</sequence>
<feature type="transmembrane region" description="Helical" evidence="7">
    <location>
        <begin position="232"/>
        <end position="250"/>
    </location>
</feature>
<dbReference type="KEGG" id="cni:Calni_0246"/>
<evidence type="ECO:0000256" key="1">
    <source>
        <dbReference type="ARBA" id="ARBA00007150"/>
    </source>
</evidence>
<dbReference type="GO" id="GO:0008961">
    <property type="term" value="F:phosphatidylglycerol-prolipoprotein diacylglyceryl transferase activity"/>
    <property type="evidence" value="ECO:0007669"/>
    <property type="project" value="UniProtKB-UniRule"/>
</dbReference>
<dbReference type="RefSeq" id="WP_013450376.1">
    <property type="nucleotide sequence ID" value="NC_014758.1"/>
</dbReference>
<feature type="transmembrane region" description="Helical" evidence="7">
    <location>
        <begin position="43"/>
        <end position="67"/>
    </location>
</feature>
<evidence type="ECO:0000313" key="9">
    <source>
        <dbReference type="Proteomes" id="UP000007039"/>
    </source>
</evidence>
<keyword evidence="8" id="KW-0449">Lipoprotein</keyword>
<evidence type="ECO:0000313" key="8">
    <source>
        <dbReference type="EMBL" id="ADR18159.1"/>
    </source>
</evidence>
<evidence type="ECO:0000256" key="4">
    <source>
        <dbReference type="ARBA" id="ARBA00022692"/>
    </source>
</evidence>
<dbReference type="GO" id="GO:0042158">
    <property type="term" value="P:lipoprotein biosynthetic process"/>
    <property type="evidence" value="ECO:0007669"/>
    <property type="project" value="UniProtKB-UniRule"/>
</dbReference>
<feature type="transmembrane region" description="Helical" evidence="7">
    <location>
        <begin position="79"/>
        <end position="103"/>
    </location>
</feature>
<organism evidence="8 9">
    <name type="scientific">Calditerrivibrio nitroreducens (strain DSM 19672 / NBRC 101217 / Yu37-1)</name>
    <dbReference type="NCBI Taxonomy" id="768670"/>
    <lineage>
        <taxon>Bacteria</taxon>
        <taxon>Pseudomonadati</taxon>
        <taxon>Deferribacterota</taxon>
        <taxon>Deferribacteres</taxon>
        <taxon>Deferribacterales</taxon>
        <taxon>Calditerrivibrionaceae</taxon>
    </lineage>
</organism>
<evidence type="ECO:0000256" key="5">
    <source>
        <dbReference type="ARBA" id="ARBA00022989"/>
    </source>
</evidence>
<dbReference type="EMBL" id="CP002347">
    <property type="protein sequence ID" value="ADR18159.1"/>
    <property type="molecule type" value="Genomic_DNA"/>
</dbReference>
<evidence type="ECO:0000256" key="7">
    <source>
        <dbReference type="HAMAP-Rule" id="MF_01147"/>
    </source>
</evidence>
<feature type="transmembrane region" description="Helical" evidence="7">
    <location>
        <begin position="13"/>
        <end position="31"/>
    </location>
</feature>
<feature type="transmembrane region" description="Helical" evidence="7">
    <location>
        <begin position="110"/>
        <end position="128"/>
    </location>
</feature>
<feature type="transmembrane region" description="Helical" evidence="7">
    <location>
        <begin position="291"/>
        <end position="309"/>
    </location>
</feature>
<keyword evidence="9" id="KW-1185">Reference proteome</keyword>
<dbReference type="GO" id="GO:0005886">
    <property type="term" value="C:plasma membrane"/>
    <property type="evidence" value="ECO:0007669"/>
    <property type="project" value="UniProtKB-SubCell"/>
</dbReference>
<protein>
    <recommendedName>
        <fullName evidence="7">Phosphatidylglycerol--prolipoprotein diacylglyceryl transferase</fullName>
        <ecNumber evidence="7">2.5.1.145</ecNumber>
    </recommendedName>
</protein>
<accession>E4TJJ7</accession>
<comment type="function">
    <text evidence="7">Catalyzes the transfer of the diacylglyceryl group from phosphatidylglycerol to the sulfhydryl group of the N-terminal cysteine of a prolipoprotein, the first step in the formation of mature lipoproteins.</text>
</comment>
<dbReference type="PANTHER" id="PTHR30589:SF0">
    <property type="entry name" value="PHOSPHATIDYLGLYCEROL--PROLIPOPROTEIN DIACYLGLYCERYL TRANSFERASE"/>
    <property type="match status" value="1"/>
</dbReference>
<dbReference type="UniPathway" id="UPA00664"/>
<evidence type="ECO:0000256" key="3">
    <source>
        <dbReference type="ARBA" id="ARBA00022679"/>
    </source>
</evidence>
<dbReference type="Pfam" id="PF01790">
    <property type="entry name" value="LGT"/>
    <property type="match status" value="1"/>
</dbReference>